<dbReference type="EMBL" id="GEEE01005617">
    <property type="protein sequence ID" value="JAP57608.1"/>
    <property type="molecule type" value="Transcribed_RNA"/>
</dbReference>
<dbReference type="AlphaFoldDB" id="A0A0X3Q1E8"/>
<evidence type="ECO:0000313" key="1">
    <source>
        <dbReference type="EMBL" id="JAP57608.1"/>
    </source>
</evidence>
<accession>A0A0X3Q1E8</accession>
<sequence>CTSYKYFGRWGHNENFEMHLWCIYACNFVDKVEKTDATKLLICEDGNPTCNEHLKIKETFNNYKFCLRKCDGWANGKHSIKQDASLCDEDQTECWPLKYFHEPGVTDAFTALVHCMDDCYVAKYEDSIVYYLHRDSHYSGLIYLKPEELGDADKCREVCANKAGHLTQEATANFCKGSTKTCTSYKYFGRWGHNENLEMHLWCIYACNFVDNVEKTNATKLLLCEDGNPSCNEHLKIEGTFNNYKFCLSKCDGWANEKQSIKQKASVCDEHQTECWPLKYFSEPGVTDAFTALVHCMDDCYETIGQDIIAYYLHRDTHYSKRMYLKHDELGGNAKCQEICANKGGDLTEEATATFCIGFAKNCTSYKYFGRWGHNENFEMHLRCINACNFVDKVDKTSTTKLLLCDDGDSTCITHSKIDGSFSDFKFCLNKCDGWANGTHTIMRQVSVYDEQKTEYWPLKYFHAPGETDAFTAMIECLDCCYVATNHDNIAYYVDRDPQYSGRMYFKPEELEDAAECREICANKAGDLTEEATADFCVGYAQNCSSYEYFGRWGYDENFELHLRCIYACNFVDKVEKTPATKLEICNADKQICLEHSKIDGTFKNFKFCLNKCNGWTNGNHTVKQEAFVCDEKQTECLPYHYFHEPKIMDAFNDTVHCFHDCYGG</sequence>
<name>A0A0X3Q1E8_SCHSO</name>
<protein>
    <submittedName>
        <fullName evidence="1">Uncharacterized protein</fullName>
    </submittedName>
</protein>
<reference evidence="1" key="1">
    <citation type="submission" date="2016-01" db="EMBL/GenBank/DDBJ databases">
        <title>Reference transcriptome for the parasite Schistocephalus solidus: insights into the molecular evolution of parasitism.</title>
        <authorList>
            <person name="Hebert F.O."/>
            <person name="Grambauer S."/>
            <person name="Barber I."/>
            <person name="Landry C.R."/>
            <person name="Aubin-Horth N."/>
        </authorList>
    </citation>
    <scope>NUCLEOTIDE SEQUENCE</scope>
</reference>
<feature type="non-terminal residue" evidence="1">
    <location>
        <position position="1"/>
    </location>
</feature>
<gene>
    <name evidence="1" type="ORF">TR160121</name>
</gene>
<organism evidence="1">
    <name type="scientific">Schistocephalus solidus</name>
    <name type="common">Tapeworm</name>
    <dbReference type="NCBI Taxonomy" id="70667"/>
    <lineage>
        <taxon>Eukaryota</taxon>
        <taxon>Metazoa</taxon>
        <taxon>Spiralia</taxon>
        <taxon>Lophotrochozoa</taxon>
        <taxon>Platyhelminthes</taxon>
        <taxon>Cestoda</taxon>
        <taxon>Eucestoda</taxon>
        <taxon>Diphyllobothriidea</taxon>
        <taxon>Diphyllobothriidae</taxon>
        <taxon>Schistocephalus</taxon>
    </lineage>
</organism>
<proteinExistence type="predicted"/>